<dbReference type="GO" id="GO:0005737">
    <property type="term" value="C:cytoplasm"/>
    <property type="evidence" value="ECO:0007669"/>
    <property type="project" value="TreeGrafter"/>
</dbReference>
<sequence length="370" mass="40886">MKKKVAIIGGGIVGSSAAYFLNCLPNNDKIDVTLFDDGQGQATMVAAGIISPWLSKRRNKKWYQLAKDGAKLIAKIAVDTNMNSETYANNGTIITRKNADDLTNLFELAKKRKLEAPQMGSIEILTKEEITKKIPIINKPLYDGLFISGGARIEGGFFCRHLLNIAQKNNLKILKGKTTFQDDHNLEYKHQIYYFDKIIVATGAWAKQTLAPLGIKCKIRAQKGQLIEVKVPSFKNDQKMPVMMPESEFDLIPLGQGKLIIGATHDNEQQFDLNIEKSVTNHLITTAHHFVTGISTNDVIMERVGTRAYTNDYAPFFGTIPGHDSILVGSGLGSSGLTTGPLVGKFLAELVCNEKLNFAHYRKPIGQYIS</sequence>
<dbReference type="RefSeq" id="WP_065866219.1">
    <property type="nucleotide sequence ID" value="NZ_CP014872.1"/>
</dbReference>
<dbReference type="Gene3D" id="3.50.50.60">
    <property type="entry name" value="FAD/NAD(P)-binding domain"/>
    <property type="match status" value="1"/>
</dbReference>
<keyword evidence="4" id="KW-0560">Oxidoreductase</keyword>
<dbReference type="InterPro" id="IPR036188">
    <property type="entry name" value="FAD/NAD-bd_sf"/>
</dbReference>
<feature type="domain" description="FAD dependent oxidoreductase" evidence="5">
    <location>
        <begin position="4"/>
        <end position="350"/>
    </location>
</feature>
<comment type="similarity">
    <text evidence="2">Belongs to the DadA oxidoreductase family.</text>
</comment>
<dbReference type="EMBL" id="CP014907">
    <property type="protein sequence ID" value="ANZ59507.1"/>
    <property type="molecule type" value="Genomic_DNA"/>
</dbReference>
<evidence type="ECO:0000256" key="4">
    <source>
        <dbReference type="ARBA" id="ARBA00023002"/>
    </source>
</evidence>
<dbReference type="PANTHER" id="PTHR13847:SF286">
    <property type="entry name" value="D-AMINO ACID DEHYDROGENASE"/>
    <property type="match status" value="1"/>
</dbReference>
<evidence type="ECO:0000256" key="1">
    <source>
        <dbReference type="ARBA" id="ARBA00001974"/>
    </source>
</evidence>
<comment type="cofactor">
    <cofactor evidence="1">
        <name>FAD</name>
        <dbReference type="ChEBI" id="CHEBI:57692"/>
    </cofactor>
</comment>
<organism evidence="6 7">
    <name type="scientific">Fructilactobacillus lindneri</name>
    <dbReference type="NCBI Taxonomy" id="53444"/>
    <lineage>
        <taxon>Bacteria</taxon>
        <taxon>Bacillati</taxon>
        <taxon>Bacillota</taxon>
        <taxon>Bacilli</taxon>
        <taxon>Lactobacillales</taxon>
        <taxon>Lactobacillaceae</taxon>
        <taxon>Fructilactobacillus</taxon>
    </lineage>
</organism>
<protein>
    <submittedName>
        <fullName evidence="6">Oxidoreductase</fullName>
    </submittedName>
</protein>
<keyword evidence="3" id="KW-0285">Flavoprotein</keyword>
<dbReference type="Proteomes" id="UP000093346">
    <property type="component" value="Chromosome"/>
</dbReference>
<gene>
    <name evidence="6" type="ORF">AYR59_05515</name>
</gene>
<dbReference type="Gene3D" id="3.30.9.10">
    <property type="entry name" value="D-Amino Acid Oxidase, subunit A, domain 2"/>
    <property type="match status" value="1"/>
</dbReference>
<dbReference type="PANTHER" id="PTHR13847">
    <property type="entry name" value="SARCOSINE DEHYDROGENASE-RELATED"/>
    <property type="match status" value="1"/>
</dbReference>
<dbReference type="GO" id="GO:0016491">
    <property type="term" value="F:oxidoreductase activity"/>
    <property type="evidence" value="ECO:0007669"/>
    <property type="project" value="UniProtKB-KW"/>
</dbReference>
<dbReference type="GeneID" id="61250294"/>
<dbReference type="SUPFAM" id="SSF54373">
    <property type="entry name" value="FAD-linked reductases, C-terminal domain"/>
    <property type="match status" value="1"/>
</dbReference>
<evidence type="ECO:0000259" key="5">
    <source>
        <dbReference type="Pfam" id="PF01266"/>
    </source>
</evidence>
<accession>A0AB33BN27</accession>
<evidence type="ECO:0000313" key="7">
    <source>
        <dbReference type="Proteomes" id="UP000093346"/>
    </source>
</evidence>
<proteinExistence type="inferred from homology"/>
<evidence type="ECO:0000313" key="6">
    <source>
        <dbReference type="EMBL" id="ANZ59507.1"/>
    </source>
</evidence>
<evidence type="ECO:0000256" key="2">
    <source>
        <dbReference type="ARBA" id="ARBA00009410"/>
    </source>
</evidence>
<dbReference type="InterPro" id="IPR006076">
    <property type="entry name" value="FAD-dep_OxRdtase"/>
</dbReference>
<name>A0AB33BN27_9LACO</name>
<dbReference type="KEGG" id="lle:AYR59_05515"/>
<dbReference type="Pfam" id="PF01266">
    <property type="entry name" value="DAO"/>
    <property type="match status" value="1"/>
</dbReference>
<reference evidence="6 7" key="1">
    <citation type="submission" date="2016-03" db="EMBL/GenBank/DDBJ databases">
        <title>Pediococcus and Lactobacillus from brewery environment - whole genome sequencing and assembly.</title>
        <authorList>
            <person name="Behr J."/>
            <person name="Geissler A.J."/>
            <person name="Vogel R.F."/>
        </authorList>
    </citation>
    <scope>NUCLEOTIDE SEQUENCE [LARGE SCALE GENOMIC DNA]</scope>
    <source>
        <strain evidence="6 7">TMW 1.481</strain>
    </source>
</reference>
<dbReference type="SUPFAM" id="SSF51905">
    <property type="entry name" value="FAD/NAD(P)-binding domain"/>
    <property type="match status" value="1"/>
</dbReference>
<dbReference type="AlphaFoldDB" id="A0AB33BN27"/>
<evidence type="ECO:0000256" key="3">
    <source>
        <dbReference type="ARBA" id="ARBA00022630"/>
    </source>
</evidence>